<dbReference type="Proteomes" id="UP001176961">
    <property type="component" value="Unassembled WGS sequence"/>
</dbReference>
<feature type="signal peptide" evidence="1">
    <location>
        <begin position="1"/>
        <end position="19"/>
    </location>
</feature>
<organism evidence="2 3">
    <name type="scientific">Cylicocyclus nassatus</name>
    <name type="common">Nematode worm</name>
    <dbReference type="NCBI Taxonomy" id="53992"/>
    <lineage>
        <taxon>Eukaryota</taxon>
        <taxon>Metazoa</taxon>
        <taxon>Ecdysozoa</taxon>
        <taxon>Nematoda</taxon>
        <taxon>Chromadorea</taxon>
        <taxon>Rhabditida</taxon>
        <taxon>Rhabditina</taxon>
        <taxon>Rhabditomorpha</taxon>
        <taxon>Strongyloidea</taxon>
        <taxon>Strongylidae</taxon>
        <taxon>Cylicocyclus</taxon>
    </lineage>
</organism>
<evidence type="ECO:0000313" key="3">
    <source>
        <dbReference type="Proteomes" id="UP001176961"/>
    </source>
</evidence>
<keyword evidence="1" id="KW-0732">Signal</keyword>
<evidence type="ECO:0000313" key="2">
    <source>
        <dbReference type="EMBL" id="CAJ0591631.1"/>
    </source>
</evidence>
<feature type="chain" id="PRO_5041225152" evidence="1">
    <location>
        <begin position="20"/>
        <end position="146"/>
    </location>
</feature>
<keyword evidence="3" id="KW-1185">Reference proteome</keyword>
<evidence type="ECO:0000256" key="1">
    <source>
        <dbReference type="SAM" id="SignalP"/>
    </source>
</evidence>
<comment type="caution">
    <text evidence="2">The sequence shown here is derived from an EMBL/GenBank/DDBJ whole genome shotgun (WGS) entry which is preliminary data.</text>
</comment>
<reference evidence="2" key="1">
    <citation type="submission" date="2023-07" db="EMBL/GenBank/DDBJ databases">
        <authorList>
            <consortium name="CYATHOMIX"/>
        </authorList>
    </citation>
    <scope>NUCLEOTIDE SEQUENCE</scope>
    <source>
        <strain evidence="2">N/A</strain>
    </source>
</reference>
<gene>
    <name evidence="2" type="ORF">CYNAS_LOCUS3614</name>
</gene>
<dbReference type="AlphaFoldDB" id="A0AA36DQR9"/>
<accession>A0AA36DQR9</accession>
<proteinExistence type="predicted"/>
<sequence length="146" mass="17232">MCQPHHLCFILSVILCINAAYDDCDDNNLNPIIRNGLRDVLKGKKARYDCKLENEVADDLIFYKRYGFGSPKNVKEILKFVKKMEVGYKVKYFTSQKKMFDYVKHVKGKNVGCVQLLHICSHLVHYYQGYICLIEKSSFWWWFGNF</sequence>
<dbReference type="EMBL" id="CATQJL010000001">
    <property type="protein sequence ID" value="CAJ0591631.1"/>
    <property type="molecule type" value="Genomic_DNA"/>
</dbReference>
<name>A0AA36DQR9_CYLNA</name>
<protein>
    <submittedName>
        <fullName evidence="2">Uncharacterized protein</fullName>
    </submittedName>
</protein>